<protein>
    <submittedName>
        <fullName evidence="1">E4 protein 2</fullName>
    </submittedName>
</protein>
<organism evidence="1">
    <name type="scientific">Human adenovirus F serotype 41</name>
    <name type="common">HAdV-41</name>
    <name type="synonym">Human adenovirus 41</name>
    <dbReference type="NCBI Taxonomy" id="10524"/>
    <lineage>
        <taxon>Viruses</taxon>
        <taxon>Varidnaviria</taxon>
        <taxon>Bamfordvirae</taxon>
        <taxon>Preplasmiviricota</taxon>
        <taxon>Polisuviricotina</taxon>
        <taxon>Pharingeaviricetes</taxon>
        <taxon>Rowavirales</taxon>
        <taxon>Adenoviridae</taxon>
        <taxon>Mastadenovirus</taxon>
        <taxon>Mastadenovirus faecale</taxon>
        <taxon>Human mastadenovirus F</taxon>
    </lineage>
</organism>
<name>A0A411LDB7_ADE41</name>
<sequence>MGINIFFLLQDTMFLLRPIFISVVVPQPLMFYLNNMDISVVDFLKTNMSEFLLHILHCVTPVFQAAYCGFTLTSLAPTLEMICCVASPELLPDSELTELICNDLDDFVQLMLRTEIRDRGFEPDVDLLNELQVTREPDLFQP</sequence>
<accession>A0A411LDB7</accession>
<proteinExistence type="predicted"/>
<organismHost>
    <name type="scientific">Homo sapiens</name>
    <name type="common">Human</name>
    <dbReference type="NCBI Taxonomy" id="9606"/>
</organismHost>
<reference evidence="1" key="1">
    <citation type="submission" date="2018-06" db="EMBL/GenBank/DDBJ databases">
        <title>Clinical manifestation and genomic features of a case of adenovirus 41 diarrhea in children.</title>
        <authorList>
            <person name="Wang Y."/>
            <person name="Tong Y."/>
            <person name="Chen M."/>
        </authorList>
    </citation>
    <scope>NUCLEOTIDE SEQUENCE [LARGE SCALE GENOMIC DNA]</scope>
    <source>
        <strain evidence="1">Anhui/2018</strain>
    </source>
</reference>
<dbReference type="Proteomes" id="UP000320000">
    <property type="component" value="Segment"/>
</dbReference>
<dbReference type="EMBL" id="MH465394">
    <property type="protein sequence ID" value="QBE90317.1"/>
    <property type="molecule type" value="Genomic_DNA"/>
</dbReference>
<evidence type="ECO:0000313" key="1">
    <source>
        <dbReference type="EMBL" id="QBE90317.1"/>
    </source>
</evidence>